<gene>
    <name evidence="1" type="ORF">NDU88_004122</name>
</gene>
<proteinExistence type="predicted"/>
<dbReference type="EMBL" id="JANPWB010000001">
    <property type="protein sequence ID" value="KAJ1216521.1"/>
    <property type="molecule type" value="Genomic_DNA"/>
</dbReference>
<organism evidence="1 2">
    <name type="scientific">Pleurodeles waltl</name>
    <name type="common">Iberian ribbed newt</name>
    <dbReference type="NCBI Taxonomy" id="8319"/>
    <lineage>
        <taxon>Eukaryota</taxon>
        <taxon>Metazoa</taxon>
        <taxon>Chordata</taxon>
        <taxon>Craniata</taxon>
        <taxon>Vertebrata</taxon>
        <taxon>Euteleostomi</taxon>
        <taxon>Amphibia</taxon>
        <taxon>Batrachia</taxon>
        <taxon>Caudata</taxon>
        <taxon>Salamandroidea</taxon>
        <taxon>Salamandridae</taxon>
        <taxon>Pleurodelinae</taxon>
        <taxon>Pleurodeles</taxon>
    </lineage>
</organism>
<comment type="caution">
    <text evidence="1">The sequence shown here is derived from an EMBL/GenBank/DDBJ whole genome shotgun (WGS) entry which is preliminary data.</text>
</comment>
<evidence type="ECO:0000313" key="1">
    <source>
        <dbReference type="EMBL" id="KAJ1216521.1"/>
    </source>
</evidence>
<protein>
    <submittedName>
        <fullName evidence="1">Uncharacterized protein</fullName>
    </submittedName>
</protein>
<name>A0AAV7WUM1_PLEWA</name>
<dbReference type="Proteomes" id="UP001066276">
    <property type="component" value="Chromosome 1_1"/>
</dbReference>
<reference evidence="1" key="1">
    <citation type="journal article" date="2022" name="bioRxiv">
        <title>Sequencing and chromosome-scale assembly of the giantPleurodeles waltlgenome.</title>
        <authorList>
            <person name="Brown T."/>
            <person name="Elewa A."/>
            <person name="Iarovenko S."/>
            <person name="Subramanian E."/>
            <person name="Araus A.J."/>
            <person name="Petzold A."/>
            <person name="Susuki M."/>
            <person name="Suzuki K.-i.T."/>
            <person name="Hayashi T."/>
            <person name="Toyoda A."/>
            <person name="Oliveira C."/>
            <person name="Osipova E."/>
            <person name="Leigh N.D."/>
            <person name="Simon A."/>
            <person name="Yun M.H."/>
        </authorList>
    </citation>
    <scope>NUCLEOTIDE SEQUENCE</scope>
    <source>
        <strain evidence="1">20211129_DDA</strain>
        <tissue evidence="1">Liver</tissue>
    </source>
</reference>
<accession>A0AAV7WUM1</accession>
<keyword evidence="2" id="KW-1185">Reference proteome</keyword>
<dbReference type="AlphaFoldDB" id="A0AAV7WUM1"/>
<evidence type="ECO:0000313" key="2">
    <source>
        <dbReference type="Proteomes" id="UP001066276"/>
    </source>
</evidence>
<sequence length="87" mass="9334">MLLVEEQEDKGREYMEFWFNGVLVPRGVCRGEMGRDTVGEDTGGVSVDVGVVTASEGCVLIGVLVVMDEDVVHAGMSVDATGREVED</sequence>